<comment type="subcellular location">
    <subcellularLocation>
        <location evidence="1">Membrane</location>
        <topology evidence="1">Multi-pass membrane protein</topology>
    </subcellularLocation>
</comment>
<comment type="similarity">
    <text evidence="2">Belongs to the ATG14 family.</text>
</comment>
<dbReference type="GO" id="GO:0005737">
    <property type="term" value="C:cytoplasm"/>
    <property type="evidence" value="ECO:0007669"/>
    <property type="project" value="UniProtKB-ARBA"/>
</dbReference>
<accession>A0A5N6T5F5</accession>
<dbReference type="AlphaFoldDB" id="A0A5N6T5F5"/>
<dbReference type="Proteomes" id="UP000325672">
    <property type="component" value="Unassembled WGS sequence"/>
</dbReference>
<evidence type="ECO:0000256" key="2">
    <source>
        <dbReference type="ARBA" id="ARBA00009574"/>
    </source>
</evidence>
<dbReference type="PANTHER" id="PTHR11040">
    <property type="entry name" value="ZINC/IRON TRANSPORTER"/>
    <property type="match status" value="1"/>
</dbReference>
<dbReference type="GO" id="GO:0032991">
    <property type="term" value="C:protein-containing complex"/>
    <property type="evidence" value="ECO:0007669"/>
    <property type="project" value="UniProtKB-ARBA"/>
</dbReference>
<keyword evidence="4 9" id="KW-0812">Transmembrane</keyword>
<keyword evidence="6" id="KW-0175">Coiled coil</keyword>
<dbReference type="InterPro" id="IPR003689">
    <property type="entry name" value="ZIP"/>
</dbReference>
<reference evidence="10 11" key="1">
    <citation type="submission" date="2019-04" db="EMBL/GenBank/DDBJ databases">
        <title>Friends and foes A comparative genomics study of 23 Aspergillus species from section Flavi.</title>
        <authorList>
            <consortium name="DOE Joint Genome Institute"/>
            <person name="Kjaerbolling I."/>
            <person name="Vesth T."/>
            <person name="Frisvad J.C."/>
            <person name="Nybo J.L."/>
            <person name="Theobald S."/>
            <person name="Kildgaard S."/>
            <person name="Isbrandt T."/>
            <person name="Kuo A."/>
            <person name="Sato A."/>
            <person name="Lyhne E.K."/>
            <person name="Kogle M.E."/>
            <person name="Wiebenga A."/>
            <person name="Kun R.S."/>
            <person name="Lubbers R.J."/>
            <person name="Makela M.R."/>
            <person name="Barry K."/>
            <person name="Chovatia M."/>
            <person name="Clum A."/>
            <person name="Daum C."/>
            <person name="Haridas S."/>
            <person name="He G."/>
            <person name="LaButti K."/>
            <person name="Lipzen A."/>
            <person name="Mondo S."/>
            <person name="Riley R."/>
            <person name="Salamov A."/>
            <person name="Simmons B.A."/>
            <person name="Magnuson J.K."/>
            <person name="Henrissat B."/>
            <person name="Mortensen U.H."/>
            <person name="Larsen T.O."/>
            <person name="Devries R.P."/>
            <person name="Grigoriev I.V."/>
            <person name="Machida M."/>
            <person name="Baker S.E."/>
            <person name="Andersen M.R."/>
        </authorList>
    </citation>
    <scope>NUCLEOTIDE SEQUENCE [LARGE SCALE GENOMIC DNA]</scope>
    <source>
        <strain evidence="10 11">CBS 117625</strain>
    </source>
</reference>
<evidence type="ECO:0000256" key="5">
    <source>
        <dbReference type="ARBA" id="ARBA00022989"/>
    </source>
</evidence>
<evidence type="ECO:0000256" key="7">
    <source>
        <dbReference type="ARBA" id="ARBA00023136"/>
    </source>
</evidence>
<dbReference type="PANTHER" id="PTHR11040:SF60">
    <property type="entry name" value="FAMILY ZINC TRANSPORTER, PUTATIVE (AFU_ORTHOLOGUE AFUA_8G04010)-RELATED"/>
    <property type="match status" value="1"/>
</dbReference>
<evidence type="ECO:0000256" key="3">
    <source>
        <dbReference type="ARBA" id="ARBA00013807"/>
    </source>
</evidence>
<dbReference type="OrthoDB" id="16772at2759"/>
<evidence type="ECO:0000313" key="10">
    <source>
        <dbReference type="EMBL" id="KAE8141479.1"/>
    </source>
</evidence>
<dbReference type="EMBL" id="ML743558">
    <property type="protein sequence ID" value="KAE8141479.1"/>
    <property type="molecule type" value="Genomic_DNA"/>
</dbReference>
<keyword evidence="5 9" id="KW-1133">Transmembrane helix</keyword>
<dbReference type="Pfam" id="PF02535">
    <property type="entry name" value="Zip"/>
    <property type="match status" value="1"/>
</dbReference>
<dbReference type="RefSeq" id="XP_031917542.1">
    <property type="nucleotide sequence ID" value="XM_032056818.1"/>
</dbReference>
<proteinExistence type="inferred from homology"/>
<feature type="transmembrane region" description="Helical" evidence="9">
    <location>
        <begin position="653"/>
        <end position="675"/>
    </location>
</feature>
<evidence type="ECO:0000313" key="11">
    <source>
        <dbReference type="Proteomes" id="UP000325672"/>
    </source>
</evidence>
<evidence type="ECO:0000256" key="8">
    <source>
        <dbReference type="SAM" id="MobiDB-lite"/>
    </source>
</evidence>
<feature type="region of interest" description="Disordered" evidence="8">
    <location>
        <begin position="282"/>
        <end position="308"/>
    </location>
</feature>
<keyword evidence="11" id="KW-1185">Reference proteome</keyword>
<feature type="transmembrane region" description="Helical" evidence="9">
    <location>
        <begin position="957"/>
        <end position="974"/>
    </location>
</feature>
<evidence type="ECO:0000256" key="4">
    <source>
        <dbReference type="ARBA" id="ARBA00022692"/>
    </source>
</evidence>
<dbReference type="GO" id="GO:0005886">
    <property type="term" value="C:plasma membrane"/>
    <property type="evidence" value="ECO:0007669"/>
    <property type="project" value="TreeGrafter"/>
</dbReference>
<protein>
    <recommendedName>
        <fullName evidence="3">Autophagy-related protein 14</fullName>
    </recommendedName>
</protein>
<feature type="region of interest" description="Disordered" evidence="8">
    <location>
        <begin position="474"/>
        <end position="524"/>
    </location>
</feature>
<feature type="compositionally biased region" description="Basic and acidic residues" evidence="8">
    <location>
        <begin position="484"/>
        <end position="494"/>
    </location>
</feature>
<dbReference type="GO" id="GO:0005385">
    <property type="term" value="F:zinc ion transmembrane transporter activity"/>
    <property type="evidence" value="ECO:0007669"/>
    <property type="project" value="TreeGrafter"/>
</dbReference>
<dbReference type="GeneID" id="43641028"/>
<feature type="transmembrane region" description="Helical" evidence="9">
    <location>
        <begin position="612"/>
        <end position="633"/>
    </location>
</feature>
<sequence length="975" mass="107449">MACHVCSRAPTSRLKYLCPSCARNQLYQLRIENARILLENESLGQQINNAVSSTGILEEFSERPGSRYLGLEDDDHIAWPIQTIANEKAKSSLRIKLLESRTESLRLEIKNKKRNISEHKLALAQRRSDAGSAKYQLAERETAILSGIHNSAKRTDHLWHSLHSKTAEARIFLCREAAYLYNLRQKVKKKDGKVKETYTVGGIPIIDLRDMNGKLRPLLRATPSQISTSFSYIAQLLVLVSHYLSLRLPAQITLPHRNYPAPTIYAPSGSYLLREMLPVASTLQPSPSNSTSSRTADPRSCLPRPRPLSIDRSLPKLAKEDPGTYALFIEGATLLAWNISWLCRTQGLHITSDSWEEICSIGKHMWQLLVAPPAQTSTLVRAFAGRDVQSKVKITKDPPKTIIQRTKSFPILGHYSHGTVHSFLAASEGTEFTRTWRLPTPTKVADKLKSSLLGEMASAEWEVLEKKEWDNIPEAPLQSVHESSVNREGEKGESDIPNMDPSENNRAGPASPNEPIKSNRLKGTSGWTKLRNSALELSAYIPEAVLRAELHRRSGIRDSDNDKPLCGSKDRGVYNTPVHVMALFLILVLSTFACSFPVLARRFPRLPIPRRFLFLSRHFGTGVLIATAFVHLLPTAFVSLTDPCLPRFWSESYRAMAGFVAMVSVFVVVVVEMFFAMKGAGHVHGSEYDHLISNVGGDTASNYQNEEPEYLQESTENIHLEGMPDGNCTSSLPQSSGHLLSDSTDDGSQSQSASLIARKEDVEVDLEGPDSYDDSHMIAHRSPYSQSELGRPSPAITRGQPDTMLSIQNPQRQLLQCLLLEAGILFHSIFIGMALSVATGTSFVVLLVAICFHQTFEGFALGSRIASLIPDLFAPSSMKPWLMSLAYGTTTPIGQAIGLILHNLYDPTSTTGLLMVGITNAISSGLLLFAGLVELLAEDFLSESSYATLQGRKRVEACIAVACGALLMALVGAFA</sequence>
<feature type="compositionally biased region" description="Polar residues" evidence="8">
    <location>
        <begin position="282"/>
        <end position="295"/>
    </location>
</feature>
<dbReference type="InterPro" id="IPR018791">
    <property type="entry name" value="UV_resistance/autophagy_Atg14"/>
</dbReference>
<evidence type="ECO:0000256" key="9">
    <source>
        <dbReference type="SAM" id="Phobius"/>
    </source>
</evidence>
<feature type="transmembrane region" description="Helical" evidence="9">
    <location>
        <begin position="578"/>
        <end position="600"/>
    </location>
</feature>
<evidence type="ECO:0000256" key="1">
    <source>
        <dbReference type="ARBA" id="ARBA00004141"/>
    </source>
</evidence>
<evidence type="ECO:0000256" key="6">
    <source>
        <dbReference type="ARBA" id="ARBA00023054"/>
    </source>
</evidence>
<feature type="region of interest" description="Disordered" evidence="8">
    <location>
        <begin position="719"/>
        <end position="760"/>
    </location>
</feature>
<organism evidence="10 11">
    <name type="scientific">Aspergillus pseudotamarii</name>
    <dbReference type="NCBI Taxonomy" id="132259"/>
    <lineage>
        <taxon>Eukaryota</taxon>
        <taxon>Fungi</taxon>
        <taxon>Dikarya</taxon>
        <taxon>Ascomycota</taxon>
        <taxon>Pezizomycotina</taxon>
        <taxon>Eurotiomycetes</taxon>
        <taxon>Eurotiomycetidae</taxon>
        <taxon>Eurotiales</taxon>
        <taxon>Aspergillaceae</taxon>
        <taxon>Aspergillus</taxon>
        <taxon>Aspergillus subgen. Circumdati</taxon>
    </lineage>
</organism>
<feature type="compositionally biased region" description="Polar residues" evidence="8">
    <location>
        <begin position="727"/>
        <end position="738"/>
    </location>
</feature>
<keyword evidence="7 9" id="KW-0472">Membrane</keyword>
<feature type="transmembrane region" description="Helical" evidence="9">
    <location>
        <begin position="913"/>
        <end position="936"/>
    </location>
</feature>
<name>A0A5N6T5F5_ASPPS</name>
<dbReference type="Pfam" id="PF10186">
    <property type="entry name" value="ATG14"/>
    <property type="match status" value="1"/>
</dbReference>
<gene>
    <name evidence="10" type="ORF">BDV38DRAFT_268682</name>
</gene>